<dbReference type="OrthoDB" id="5244761at2759"/>
<keyword evidence="3" id="KW-1185">Reference proteome</keyword>
<sequence>MAEDRLEEEPGHPVPPGEPAIPINHTTPAGFLLAWPSIYRIVGPHLRAKGIKHITEYPISHEQNQCIQTPSHASAWGPVKAGNLLLPGEAKAGSCKKKLVQAGLGKVEILYRRA</sequence>
<dbReference type="HOGENOM" id="CLU_2121653_0_0_1"/>
<comment type="caution">
    <text evidence="2">The sequence shown here is derived from an EMBL/GenBank/DDBJ whole genome shotgun (WGS) entry which is preliminary data.</text>
</comment>
<proteinExistence type="predicted"/>
<reference evidence="2 3" key="1">
    <citation type="journal article" date="2011" name="PLoS Genet.">
        <title>Genome sequencing and comparative transcriptomics of the model entomopathogenic fungi Metarhizium anisopliae and M. acridum.</title>
        <authorList>
            <person name="Gao Q."/>
            <person name="Jin K."/>
            <person name="Ying S.H."/>
            <person name="Zhang Y."/>
            <person name="Xiao G."/>
            <person name="Shang Y."/>
            <person name="Duan Z."/>
            <person name="Hu X."/>
            <person name="Xie X.Q."/>
            <person name="Zhou G."/>
            <person name="Peng G."/>
            <person name="Luo Z."/>
            <person name="Huang W."/>
            <person name="Wang B."/>
            <person name="Fang W."/>
            <person name="Wang S."/>
            <person name="Zhong Y."/>
            <person name="Ma L.J."/>
            <person name="St Leger R.J."/>
            <person name="Zhao G.P."/>
            <person name="Pei Y."/>
            <person name="Feng M.G."/>
            <person name="Xia Y."/>
            <person name="Wang C."/>
        </authorList>
    </citation>
    <scope>NUCLEOTIDE SEQUENCE [LARGE SCALE GENOMIC DNA]</scope>
    <source>
        <strain evidence="3">ARSEF 23 / ATCC MYA-3075</strain>
    </source>
</reference>
<dbReference type="GeneID" id="23633140"/>
<dbReference type="AlphaFoldDB" id="A0A0B2XFD0"/>
<evidence type="ECO:0000313" key="2">
    <source>
        <dbReference type="EMBL" id="KHO10734.1"/>
    </source>
</evidence>
<organism evidence="2 3">
    <name type="scientific">Metarhizium robertsii (strain ARSEF 23 / ATCC MYA-3075)</name>
    <name type="common">Metarhizium anisopliae (strain ARSEF 23)</name>
    <dbReference type="NCBI Taxonomy" id="655844"/>
    <lineage>
        <taxon>Eukaryota</taxon>
        <taxon>Fungi</taxon>
        <taxon>Dikarya</taxon>
        <taxon>Ascomycota</taxon>
        <taxon>Pezizomycotina</taxon>
        <taxon>Sordariomycetes</taxon>
        <taxon>Hypocreomycetidae</taxon>
        <taxon>Hypocreales</taxon>
        <taxon>Clavicipitaceae</taxon>
        <taxon>Metarhizium</taxon>
    </lineage>
</organism>
<feature type="region of interest" description="Disordered" evidence="1">
    <location>
        <begin position="1"/>
        <end position="23"/>
    </location>
</feature>
<protein>
    <submittedName>
        <fullName evidence="2">Glycoside hydrolase family 76</fullName>
    </submittedName>
</protein>
<reference evidence="2 3" key="2">
    <citation type="journal article" date="2014" name="Proc. Natl. Acad. Sci. U.S.A.">
        <title>Trajectory and genomic determinants of fungal-pathogen speciation and host adaptation.</title>
        <authorList>
            <person name="Hu X."/>
            <person name="Xiao G."/>
            <person name="Zheng P."/>
            <person name="Shang Y."/>
            <person name="Su Y."/>
            <person name="Zhang X."/>
            <person name="Liu X."/>
            <person name="Zhan S."/>
            <person name="St Leger R.J."/>
            <person name="Wang C."/>
        </authorList>
    </citation>
    <scope>GENOME REANNOTATION</scope>
    <source>
        <strain evidence="3">ARSEF 23 / ATCC MYA-3075</strain>
    </source>
</reference>
<dbReference type="KEGG" id="maj:MAA_11692"/>
<dbReference type="Proteomes" id="UP000002498">
    <property type="component" value="Unassembled WGS sequence"/>
</dbReference>
<evidence type="ECO:0000313" key="3">
    <source>
        <dbReference type="Proteomes" id="UP000002498"/>
    </source>
</evidence>
<gene>
    <name evidence="2" type="ORF">MAA_11692</name>
</gene>
<evidence type="ECO:0000256" key="1">
    <source>
        <dbReference type="SAM" id="MobiDB-lite"/>
    </source>
</evidence>
<accession>A0A0B2XFD0</accession>
<dbReference type="GO" id="GO:0016787">
    <property type="term" value="F:hydrolase activity"/>
    <property type="evidence" value="ECO:0007669"/>
    <property type="project" value="UniProtKB-KW"/>
</dbReference>
<keyword evidence="2" id="KW-0378">Hydrolase</keyword>
<dbReference type="EMBL" id="ADNJ02000013">
    <property type="protein sequence ID" value="KHO10734.1"/>
    <property type="molecule type" value="Genomic_DNA"/>
</dbReference>
<name>A0A0B2XFD0_METRA</name>
<dbReference type="RefSeq" id="XP_011410909.1">
    <property type="nucleotide sequence ID" value="XM_011412607.1"/>
</dbReference>